<evidence type="ECO:0000313" key="6">
    <source>
        <dbReference type="Proteomes" id="UP000595662"/>
    </source>
</evidence>
<dbReference type="Proteomes" id="UP000595662">
    <property type="component" value="Chromosome 4"/>
</dbReference>
<reference evidence="5 6" key="1">
    <citation type="submission" date="2020-08" db="EMBL/GenBank/DDBJ databases">
        <title>The completed genome sequence of the pathogenic ascomycete fungus Penicillium digitatum.</title>
        <authorList>
            <person name="Wang M."/>
        </authorList>
    </citation>
    <scope>NUCLEOTIDE SEQUENCE [LARGE SCALE GENOMIC DNA]</scope>
    <source>
        <strain evidence="5 6">PdW03</strain>
    </source>
</reference>
<dbReference type="EMBL" id="CP060777">
    <property type="protein sequence ID" value="QQK45898.1"/>
    <property type="molecule type" value="Genomic_DNA"/>
</dbReference>
<dbReference type="PRINTS" id="PR00332">
    <property type="entry name" value="HISTRIAD"/>
</dbReference>
<protein>
    <submittedName>
        <fullName evidence="5">Histidine triad (HIT) protein</fullName>
    </submittedName>
</protein>
<dbReference type="KEGG" id="pdp:PDIP_85990"/>
<dbReference type="Gene3D" id="3.30.428.10">
    <property type="entry name" value="HIT-like"/>
    <property type="match status" value="1"/>
</dbReference>
<dbReference type="Pfam" id="PF01230">
    <property type="entry name" value="HIT"/>
    <property type="match status" value="1"/>
</dbReference>
<organism evidence="5 6">
    <name type="scientific">Penicillium digitatum</name>
    <name type="common">Green mold</name>
    <dbReference type="NCBI Taxonomy" id="36651"/>
    <lineage>
        <taxon>Eukaryota</taxon>
        <taxon>Fungi</taxon>
        <taxon>Dikarya</taxon>
        <taxon>Ascomycota</taxon>
        <taxon>Pezizomycotina</taxon>
        <taxon>Eurotiomycetes</taxon>
        <taxon>Eurotiomycetidae</taxon>
        <taxon>Eurotiales</taxon>
        <taxon>Aspergillaceae</taxon>
        <taxon>Penicillium</taxon>
    </lineage>
</organism>
<feature type="domain" description="HIT" evidence="4">
    <location>
        <begin position="30"/>
        <end position="141"/>
    </location>
</feature>
<dbReference type="GO" id="GO:0003824">
    <property type="term" value="F:catalytic activity"/>
    <property type="evidence" value="ECO:0007669"/>
    <property type="project" value="InterPro"/>
</dbReference>
<dbReference type="GO" id="GO:0009117">
    <property type="term" value="P:nucleotide metabolic process"/>
    <property type="evidence" value="ECO:0007669"/>
    <property type="project" value="TreeGrafter"/>
</dbReference>
<dbReference type="PROSITE" id="PS51084">
    <property type="entry name" value="HIT_2"/>
    <property type="match status" value="1"/>
</dbReference>
<dbReference type="AlphaFoldDB" id="A0A7T6XRP0"/>
<evidence type="ECO:0000259" key="4">
    <source>
        <dbReference type="PROSITE" id="PS51084"/>
    </source>
</evidence>
<dbReference type="RefSeq" id="XP_014530648.1">
    <property type="nucleotide sequence ID" value="XM_014675162.1"/>
</dbReference>
<dbReference type="InterPro" id="IPR019808">
    <property type="entry name" value="Histidine_triad_CS"/>
</dbReference>
<sequence length="201" mass="22109">MDSTASSLCPFCNIASSYLPIPFNDPESNPVSTAPDSDPLSHVILSTERVLAFLDIMPLTRGHVIVAPRTHYKLLGAMGVQAGQEIGKWLPILSRVVTKTVFGDDPDRQWNVVQNNGERAAQVVPHVHFHIIPRPAQGVNQRTSFAMFGRGQREELDDDEGAALARELRIELAKEVERILRDEGVDLAADLVPKGSQRGKL</sequence>
<accession>A0A7T6XRP0</accession>
<dbReference type="GeneID" id="26236913"/>
<evidence type="ECO:0000313" key="5">
    <source>
        <dbReference type="EMBL" id="QQK45898.1"/>
    </source>
</evidence>
<dbReference type="OMA" id="EIGQWLP"/>
<evidence type="ECO:0000256" key="1">
    <source>
        <dbReference type="PIRSR" id="PIRSR601310-1"/>
    </source>
</evidence>
<evidence type="ECO:0000256" key="3">
    <source>
        <dbReference type="PROSITE-ProRule" id="PRU00464"/>
    </source>
</evidence>
<dbReference type="InterPro" id="IPR011146">
    <property type="entry name" value="HIT-like"/>
</dbReference>
<dbReference type="InterPro" id="IPR036265">
    <property type="entry name" value="HIT-like_sf"/>
</dbReference>
<dbReference type="PANTHER" id="PTHR46648">
    <property type="entry name" value="HIT FAMILY PROTEIN 1"/>
    <property type="match status" value="1"/>
</dbReference>
<dbReference type="PROSITE" id="PS00892">
    <property type="entry name" value="HIT_1"/>
    <property type="match status" value="1"/>
</dbReference>
<gene>
    <name evidence="5" type="ORF">Pdw03_0796</name>
</gene>
<dbReference type="SUPFAM" id="SSF54197">
    <property type="entry name" value="HIT-like"/>
    <property type="match status" value="1"/>
</dbReference>
<feature type="active site" description="Tele-AMP-histidine intermediate" evidence="1">
    <location>
        <position position="128"/>
    </location>
</feature>
<feature type="short sequence motif" description="Histidine triad motif" evidence="2 3">
    <location>
        <begin position="126"/>
        <end position="130"/>
    </location>
</feature>
<name>A0A7T6XRP0_PENDI</name>
<dbReference type="VEuPathDB" id="FungiDB:PDIP_85990"/>
<dbReference type="InterPro" id="IPR001310">
    <property type="entry name" value="Histidine_triad_HIT"/>
</dbReference>
<evidence type="ECO:0000256" key="2">
    <source>
        <dbReference type="PIRSR" id="PIRSR601310-3"/>
    </source>
</evidence>
<dbReference type="PANTHER" id="PTHR46648:SF2">
    <property type="entry name" value="HIT DOMAIN-CONTAINING PROTEIN"/>
    <property type="match status" value="1"/>
</dbReference>
<proteinExistence type="predicted"/>